<evidence type="ECO:0000313" key="2">
    <source>
        <dbReference type="Proteomes" id="UP001642360"/>
    </source>
</evidence>
<keyword evidence="2" id="KW-1185">Reference proteome</keyword>
<name>A0ABC8TWJ2_9AQUA</name>
<dbReference type="SUPFAM" id="SSF56112">
    <property type="entry name" value="Protein kinase-like (PK-like)"/>
    <property type="match status" value="1"/>
</dbReference>
<dbReference type="PANTHER" id="PTHR48055">
    <property type="entry name" value="LEUCINE-RICH REPEAT RECEPTOR PROTEIN KINASE EMS1"/>
    <property type="match status" value="1"/>
</dbReference>
<proteinExistence type="predicted"/>
<dbReference type="AlphaFoldDB" id="A0ABC8TWJ2"/>
<gene>
    <name evidence="1" type="ORF">ILEXP_LOCUS43187</name>
</gene>
<evidence type="ECO:0000313" key="1">
    <source>
        <dbReference type="EMBL" id="CAK9173464.1"/>
    </source>
</evidence>
<dbReference type="PANTHER" id="PTHR48055:SF55">
    <property type="entry name" value="PROTEIN KINASE DOMAIN-CONTAINING PROTEIN"/>
    <property type="match status" value="1"/>
</dbReference>
<accession>A0ABC8TWJ2</accession>
<comment type="caution">
    <text evidence="1">The sequence shown here is derived from an EMBL/GenBank/DDBJ whole genome shotgun (WGS) entry which is preliminary data.</text>
</comment>
<dbReference type="InterPro" id="IPR011009">
    <property type="entry name" value="Kinase-like_dom_sf"/>
</dbReference>
<organism evidence="1 2">
    <name type="scientific">Ilex paraguariensis</name>
    <name type="common">yerba mate</name>
    <dbReference type="NCBI Taxonomy" id="185542"/>
    <lineage>
        <taxon>Eukaryota</taxon>
        <taxon>Viridiplantae</taxon>
        <taxon>Streptophyta</taxon>
        <taxon>Embryophyta</taxon>
        <taxon>Tracheophyta</taxon>
        <taxon>Spermatophyta</taxon>
        <taxon>Magnoliopsida</taxon>
        <taxon>eudicotyledons</taxon>
        <taxon>Gunneridae</taxon>
        <taxon>Pentapetalae</taxon>
        <taxon>asterids</taxon>
        <taxon>campanulids</taxon>
        <taxon>Aquifoliales</taxon>
        <taxon>Aquifoliaceae</taxon>
        <taxon>Ilex</taxon>
    </lineage>
</organism>
<reference evidence="1 2" key="1">
    <citation type="submission" date="2024-02" db="EMBL/GenBank/DDBJ databases">
        <authorList>
            <person name="Vignale AGUSTIN F."/>
            <person name="Sosa J E."/>
            <person name="Modenutti C."/>
        </authorList>
    </citation>
    <scope>NUCLEOTIDE SEQUENCE [LARGE SCALE GENOMIC DNA]</scope>
</reference>
<dbReference type="InterPro" id="IPR051564">
    <property type="entry name" value="LRR_receptor-like_kinase"/>
</dbReference>
<sequence length="120" mass="13807">MVGEVSAQGDVYSYDILLLELFTGKRPTSSMFTDNFNLRSYVKMALPRQVIEIVDQQMLLEEEEGLNNDRQASQGSMERIKEVLESILRIGVSCSDEMPKERMDTKDVLMELQRNRNSLL</sequence>
<dbReference type="Gene3D" id="1.10.510.10">
    <property type="entry name" value="Transferase(Phosphotransferase) domain 1"/>
    <property type="match status" value="1"/>
</dbReference>
<dbReference type="EMBL" id="CAUOFW020006168">
    <property type="protein sequence ID" value="CAK9173464.1"/>
    <property type="molecule type" value="Genomic_DNA"/>
</dbReference>
<protein>
    <submittedName>
        <fullName evidence="1">Uncharacterized protein</fullName>
    </submittedName>
</protein>
<dbReference type="Proteomes" id="UP001642360">
    <property type="component" value="Unassembled WGS sequence"/>
</dbReference>